<keyword evidence="2 5" id="KW-0540">Nuclease</keyword>
<dbReference type="CDD" id="cd04489">
    <property type="entry name" value="ExoVII_LU_OBF"/>
    <property type="match status" value="1"/>
</dbReference>
<comment type="catalytic activity">
    <reaction evidence="5 6">
        <text>Exonucleolytic cleavage in either 5'- to 3'- or 3'- to 5'-direction to yield nucleoside 5'-phosphates.</text>
        <dbReference type="EC" id="3.1.11.6"/>
    </reaction>
</comment>
<dbReference type="PANTHER" id="PTHR30008:SF0">
    <property type="entry name" value="EXODEOXYRIBONUCLEASE 7 LARGE SUBUNIT"/>
    <property type="match status" value="1"/>
</dbReference>
<organism evidence="9 10">
    <name type="scientific">Nitrosospira multiformis</name>
    <dbReference type="NCBI Taxonomy" id="1231"/>
    <lineage>
        <taxon>Bacteria</taxon>
        <taxon>Pseudomonadati</taxon>
        <taxon>Pseudomonadota</taxon>
        <taxon>Betaproteobacteria</taxon>
        <taxon>Nitrosomonadales</taxon>
        <taxon>Nitrosomonadaceae</taxon>
        <taxon>Nitrosospira</taxon>
    </lineage>
</organism>
<evidence type="ECO:0000256" key="2">
    <source>
        <dbReference type="ARBA" id="ARBA00022722"/>
    </source>
</evidence>
<gene>
    <name evidence="5" type="primary">xseA</name>
    <name evidence="9" type="ORF">SAMN05216402_1329</name>
</gene>
<dbReference type="HAMAP" id="MF_00378">
    <property type="entry name" value="Exonuc_7_L"/>
    <property type="match status" value="1"/>
</dbReference>
<comment type="function">
    <text evidence="5">Bidirectionally degrades single-stranded DNA into large acid-insoluble oligonucleotides, which are then degraded further into small acid-soluble oligonucleotides.</text>
</comment>
<evidence type="ECO:0000256" key="6">
    <source>
        <dbReference type="RuleBase" id="RU004355"/>
    </source>
</evidence>
<reference evidence="9 10" key="1">
    <citation type="submission" date="2016-10" db="EMBL/GenBank/DDBJ databases">
        <authorList>
            <person name="Varghese N."/>
            <person name="Submissions S."/>
        </authorList>
    </citation>
    <scope>NUCLEOTIDE SEQUENCE [LARGE SCALE GENOMIC DNA]</scope>
    <source>
        <strain evidence="9 10">Nl1</strain>
    </source>
</reference>
<dbReference type="EMBL" id="FNKY01000001">
    <property type="protein sequence ID" value="SDQ56134.1"/>
    <property type="molecule type" value="Genomic_DNA"/>
</dbReference>
<dbReference type="InterPro" id="IPR020579">
    <property type="entry name" value="Exonuc_VII_lsu_C"/>
</dbReference>
<evidence type="ECO:0000259" key="8">
    <source>
        <dbReference type="Pfam" id="PF13742"/>
    </source>
</evidence>
<keyword evidence="3 5" id="KW-0378">Hydrolase</keyword>
<comment type="similarity">
    <text evidence="5 6">Belongs to the XseA family.</text>
</comment>
<dbReference type="NCBIfam" id="TIGR00237">
    <property type="entry name" value="xseA"/>
    <property type="match status" value="1"/>
</dbReference>
<comment type="subunit">
    <text evidence="5">Heterooligomer composed of large and small subunits.</text>
</comment>
<protein>
    <recommendedName>
        <fullName evidence="5">Exodeoxyribonuclease 7 large subunit</fullName>
        <ecNumber evidence="5">3.1.11.6</ecNumber>
    </recommendedName>
    <alternativeName>
        <fullName evidence="5">Exodeoxyribonuclease VII large subunit</fullName>
        <shortName evidence="5">Exonuclease VII large subunit</shortName>
    </alternativeName>
</protein>
<comment type="subcellular location">
    <subcellularLocation>
        <location evidence="5 6">Cytoplasm</location>
    </subcellularLocation>
</comment>
<dbReference type="Pfam" id="PF13742">
    <property type="entry name" value="tRNA_anti_2"/>
    <property type="match status" value="1"/>
</dbReference>
<evidence type="ECO:0000256" key="5">
    <source>
        <dbReference type="HAMAP-Rule" id="MF_00378"/>
    </source>
</evidence>
<dbReference type="InterPro" id="IPR003753">
    <property type="entry name" value="Exonuc_VII_L"/>
</dbReference>
<dbReference type="EC" id="3.1.11.6" evidence="5"/>
<keyword evidence="1 5" id="KW-0963">Cytoplasm</keyword>
<dbReference type="InterPro" id="IPR025824">
    <property type="entry name" value="OB-fold_nuc-bd_dom"/>
</dbReference>
<sequence>MNFLMEMEIARTVVSVSELNRGAKDLLEQAFPLLWVSGEISNIKCYGSGHWYFSLKDSSAQVRCVMFRDKNQYLGWEPRDGMQVEVRALVTLYQARGDFQLNIETIRRVGSGTLFEAFEQLRTRLGKEGLFEPERKKPLPVFPKQIGIITSPAAAALHDVLVTLRRRMPSLPVIVYPTPVQGAGAAIKIAAAIQKAASRAECDVLIICRGGGSIEDLWAFNEEIVARAIAACPLPIISGVGHETDFTIADFVADIRAPTPTGASQLVCPDREELLHRANILYGRVQRDMRRGIESRMQNTDLLAGRLVHPGERIDNQLAHLQRLRERLAGSWQRNAEIRYWCLRDLDRRIAVIRPDISRLIERQQELGLRLNRAGASRIEMLITGLRRQQANLAHLHPASVLERGYSIAYTADGTILRDSSQIDVGDVIRMKFAKGWSKANVSEKGE</sequence>
<evidence type="ECO:0000256" key="4">
    <source>
        <dbReference type="ARBA" id="ARBA00022839"/>
    </source>
</evidence>
<evidence type="ECO:0000256" key="1">
    <source>
        <dbReference type="ARBA" id="ARBA00022490"/>
    </source>
</evidence>
<comment type="caution">
    <text evidence="9">The sequence shown here is derived from an EMBL/GenBank/DDBJ whole genome shotgun (WGS) entry which is preliminary data.</text>
</comment>
<keyword evidence="10" id="KW-1185">Reference proteome</keyword>
<dbReference type="Proteomes" id="UP000183471">
    <property type="component" value="Unassembled WGS sequence"/>
</dbReference>
<evidence type="ECO:0000256" key="3">
    <source>
        <dbReference type="ARBA" id="ARBA00022801"/>
    </source>
</evidence>
<proteinExistence type="inferred from homology"/>
<dbReference type="PANTHER" id="PTHR30008">
    <property type="entry name" value="EXODEOXYRIBONUCLEASE 7 LARGE SUBUNIT"/>
    <property type="match status" value="1"/>
</dbReference>
<dbReference type="RefSeq" id="WP_074631627.1">
    <property type="nucleotide sequence ID" value="NZ_FNKY01000001.1"/>
</dbReference>
<keyword evidence="4 5" id="KW-0269">Exonuclease</keyword>
<name>A0ABY0TB30_9PROT</name>
<feature type="domain" description="Exonuclease VII large subunit C-terminal" evidence="7">
    <location>
        <begin position="130"/>
        <end position="440"/>
    </location>
</feature>
<evidence type="ECO:0000313" key="9">
    <source>
        <dbReference type="EMBL" id="SDQ56134.1"/>
    </source>
</evidence>
<dbReference type="Pfam" id="PF02601">
    <property type="entry name" value="Exonuc_VII_L"/>
    <property type="match status" value="1"/>
</dbReference>
<feature type="domain" description="OB-fold nucleic acid binding" evidence="8">
    <location>
        <begin position="15"/>
        <end position="107"/>
    </location>
</feature>
<evidence type="ECO:0000259" key="7">
    <source>
        <dbReference type="Pfam" id="PF02601"/>
    </source>
</evidence>
<accession>A0ABY0TB30</accession>
<evidence type="ECO:0000313" key="10">
    <source>
        <dbReference type="Proteomes" id="UP000183471"/>
    </source>
</evidence>